<dbReference type="GO" id="GO:0016757">
    <property type="term" value="F:glycosyltransferase activity"/>
    <property type="evidence" value="ECO:0007669"/>
    <property type="project" value="UniProtKB-KW"/>
</dbReference>
<proteinExistence type="inferred from homology"/>
<evidence type="ECO:0000256" key="3">
    <source>
        <dbReference type="ARBA" id="ARBA00007737"/>
    </source>
</evidence>
<dbReference type="GO" id="GO:0006260">
    <property type="term" value="P:DNA replication"/>
    <property type="evidence" value="ECO:0007669"/>
    <property type="project" value="InterPro"/>
</dbReference>
<keyword evidence="11" id="KW-0294">Fucose metabolism</keyword>
<dbReference type="PANTHER" id="PTHR31741">
    <property type="entry name" value="OS02G0726500 PROTEIN-RELATED"/>
    <property type="match status" value="1"/>
</dbReference>
<keyword evidence="9" id="KW-0472">Membrane</keyword>
<evidence type="ECO:0000256" key="10">
    <source>
        <dbReference type="ARBA" id="ARBA00023180"/>
    </source>
</evidence>
<dbReference type="EMBL" id="JADFTS010000003">
    <property type="protein sequence ID" value="KAF9613892.1"/>
    <property type="molecule type" value="Genomic_DNA"/>
</dbReference>
<dbReference type="GO" id="GO:0003887">
    <property type="term" value="F:DNA-directed DNA polymerase activity"/>
    <property type="evidence" value="ECO:0007669"/>
    <property type="project" value="InterPro"/>
</dbReference>
<reference evidence="15 16" key="1">
    <citation type="submission" date="2020-10" db="EMBL/GenBank/DDBJ databases">
        <title>The Coptis chinensis genome and diversification of protoberbering-type alkaloids.</title>
        <authorList>
            <person name="Wang B."/>
            <person name="Shu S."/>
            <person name="Song C."/>
            <person name="Liu Y."/>
        </authorList>
    </citation>
    <scope>NUCLEOTIDE SEQUENCE [LARGE SCALE GENOMIC DNA]</scope>
    <source>
        <strain evidence="15">HL-2020</strain>
        <tissue evidence="15">Leaf</tissue>
    </source>
</reference>
<evidence type="ECO:0000256" key="11">
    <source>
        <dbReference type="ARBA" id="ARBA00023253"/>
    </source>
</evidence>
<dbReference type="GO" id="GO:0016020">
    <property type="term" value="C:membrane"/>
    <property type="evidence" value="ECO:0007669"/>
    <property type="project" value="UniProtKB-SubCell"/>
</dbReference>
<evidence type="ECO:0000313" key="15">
    <source>
        <dbReference type="EMBL" id="KAF9613892.1"/>
    </source>
</evidence>
<keyword evidence="4" id="KW-0328">Glycosyltransferase</keyword>
<dbReference type="GO" id="GO:0008270">
    <property type="term" value="F:zinc ion binding"/>
    <property type="evidence" value="ECO:0007669"/>
    <property type="project" value="InterPro"/>
</dbReference>
<keyword evidence="6" id="KW-0812">Transmembrane</keyword>
<dbReference type="Pfam" id="PF08490">
    <property type="entry name" value="DUF1744"/>
    <property type="match status" value="1"/>
</dbReference>
<keyword evidence="16" id="KW-1185">Reference proteome</keyword>
<gene>
    <name evidence="15" type="ORF">IFM89_012440</name>
</gene>
<evidence type="ECO:0000256" key="13">
    <source>
        <dbReference type="ARBA" id="ARBA00030350"/>
    </source>
</evidence>
<protein>
    <recommendedName>
        <fullName evidence="13">O-fucosyltransferase family protein</fullName>
    </recommendedName>
</protein>
<keyword evidence="8" id="KW-1133">Transmembrane helix</keyword>
<dbReference type="GO" id="GO:0005634">
    <property type="term" value="C:nucleus"/>
    <property type="evidence" value="ECO:0007669"/>
    <property type="project" value="InterPro"/>
</dbReference>
<dbReference type="AlphaFoldDB" id="A0A835IBU1"/>
<accession>A0A835IBU1</accession>
<dbReference type="InterPro" id="IPR013697">
    <property type="entry name" value="DNA_pol_e_suA_C"/>
</dbReference>
<comment type="caution">
    <text evidence="15">The sequence shown here is derived from an EMBL/GenBank/DDBJ whole genome shotgun (WGS) entry which is preliminary data.</text>
</comment>
<evidence type="ECO:0000259" key="14">
    <source>
        <dbReference type="Pfam" id="PF08490"/>
    </source>
</evidence>
<keyword evidence="7" id="KW-0735">Signal-anchor</keyword>
<dbReference type="Pfam" id="PF10250">
    <property type="entry name" value="O-FucT"/>
    <property type="match status" value="1"/>
</dbReference>
<evidence type="ECO:0000256" key="5">
    <source>
        <dbReference type="ARBA" id="ARBA00022679"/>
    </source>
</evidence>
<dbReference type="GO" id="GO:0005737">
    <property type="term" value="C:cytoplasm"/>
    <property type="evidence" value="ECO:0007669"/>
    <property type="project" value="TreeGrafter"/>
</dbReference>
<dbReference type="GO" id="GO:0006004">
    <property type="term" value="P:fucose metabolic process"/>
    <property type="evidence" value="ECO:0007669"/>
    <property type="project" value="UniProtKB-KW"/>
</dbReference>
<comment type="pathway">
    <text evidence="2">Glycan metabolism.</text>
</comment>
<evidence type="ECO:0000256" key="1">
    <source>
        <dbReference type="ARBA" id="ARBA00004606"/>
    </source>
</evidence>
<dbReference type="InterPro" id="IPR019378">
    <property type="entry name" value="GDP-Fuc_O-FucTrfase"/>
</dbReference>
<sequence length="385" mass="43182">MDMALSKLNNGVVAEQWGLSKEGLEVTLVMVSNRDSMLDVLPNVREDDGVMDCTRQLKQKKGCPFKTKLHHGPTVGVIECPKLHSLKSEISVLNDFPCVSIPCNASDSQYQALGWQIVAAKMCCIFTVVKREDFSIKICTSDIFFSRALRDQQQCQYSGFADVFDVDYFIQEMKNYITVLKTVPEEIALREPNQVDFAETYPLYAKAALCQGCYKTLRLTESLEKKGSSFWMPYPNPFCPFTYALNDMVAYINVSTEPLSFLRNAISSAQGVENPDREMAHIWRSRGKCPLTPNETAFILKALAIPTSTTIYLVAGDGLMEIDGLTSVYTNVYTKSSLLSGQDFTRMHGNTKAALDYYVSVNSWVDYELQITLRYFSVAGTLGQL</sequence>
<evidence type="ECO:0000256" key="9">
    <source>
        <dbReference type="ARBA" id="ARBA00023136"/>
    </source>
</evidence>
<evidence type="ECO:0000256" key="4">
    <source>
        <dbReference type="ARBA" id="ARBA00022676"/>
    </source>
</evidence>
<keyword evidence="12" id="KW-0119">Carbohydrate metabolism</keyword>
<dbReference type="Proteomes" id="UP000631114">
    <property type="component" value="Unassembled WGS sequence"/>
</dbReference>
<evidence type="ECO:0000256" key="6">
    <source>
        <dbReference type="ARBA" id="ARBA00022692"/>
    </source>
</evidence>
<keyword evidence="5" id="KW-0808">Transferase</keyword>
<evidence type="ECO:0000256" key="2">
    <source>
        <dbReference type="ARBA" id="ARBA00004881"/>
    </source>
</evidence>
<evidence type="ECO:0000313" key="16">
    <source>
        <dbReference type="Proteomes" id="UP000631114"/>
    </source>
</evidence>
<organism evidence="15 16">
    <name type="scientific">Coptis chinensis</name>
    <dbReference type="NCBI Taxonomy" id="261450"/>
    <lineage>
        <taxon>Eukaryota</taxon>
        <taxon>Viridiplantae</taxon>
        <taxon>Streptophyta</taxon>
        <taxon>Embryophyta</taxon>
        <taxon>Tracheophyta</taxon>
        <taxon>Spermatophyta</taxon>
        <taxon>Magnoliopsida</taxon>
        <taxon>Ranunculales</taxon>
        <taxon>Ranunculaceae</taxon>
        <taxon>Coptidoideae</taxon>
        <taxon>Coptis</taxon>
    </lineage>
</organism>
<feature type="domain" description="DNA polymerase epsilon catalytic subunit A C-terminal" evidence="14">
    <location>
        <begin position="70"/>
        <end position="124"/>
    </location>
</feature>
<comment type="subcellular location">
    <subcellularLocation>
        <location evidence="1">Membrane</location>
        <topology evidence="1">Single-pass type II membrane protein</topology>
    </subcellularLocation>
</comment>
<evidence type="ECO:0000256" key="7">
    <source>
        <dbReference type="ARBA" id="ARBA00022968"/>
    </source>
</evidence>
<comment type="similarity">
    <text evidence="3">Belongs to the glycosyltransferase GT106 family.</text>
</comment>
<dbReference type="PANTHER" id="PTHR31741:SF2">
    <property type="entry name" value="O-FUCOSYLTRANSFERASE 13"/>
    <property type="match status" value="1"/>
</dbReference>
<keyword evidence="10" id="KW-0325">Glycoprotein</keyword>
<evidence type="ECO:0000256" key="8">
    <source>
        <dbReference type="ARBA" id="ARBA00022989"/>
    </source>
</evidence>
<evidence type="ECO:0000256" key="12">
    <source>
        <dbReference type="ARBA" id="ARBA00023277"/>
    </source>
</evidence>
<name>A0A835IBU1_9MAGN</name>